<proteinExistence type="predicted"/>
<keyword evidence="10" id="KW-0902">Two-component regulatory system</keyword>
<keyword evidence="6" id="KW-0812">Transmembrane</keyword>
<dbReference type="Pfam" id="PF08447">
    <property type="entry name" value="PAS_3"/>
    <property type="match status" value="2"/>
</dbReference>
<dbReference type="InterPro" id="IPR036097">
    <property type="entry name" value="HisK_dim/P_sf"/>
</dbReference>
<dbReference type="SMART" id="SM00388">
    <property type="entry name" value="HisKA"/>
    <property type="match status" value="1"/>
</dbReference>
<evidence type="ECO:0000256" key="8">
    <source>
        <dbReference type="ARBA" id="ARBA00022840"/>
    </source>
</evidence>
<dbReference type="Pfam" id="PF00072">
    <property type="entry name" value="Response_reg"/>
    <property type="match status" value="1"/>
</dbReference>
<dbReference type="InterPro" id="IPR003594">
    <property type="entry name" value="HATPase_dom"/>
</dbReference>
<keyword evidence="11" id="KW-0472">Membrane</keyword>
<feature type="domain" description="Response regulatory" evidence="14">
    <location>
        <begin position="789"/>
        <end position="907"/>
    </location>
</feature>
<dbReference type="GO" id="GO:0000155">
    <property type="term" value="F:phosphorelay sensor kinase activity"/>
    <property type="evidence" value="ECO:0007669"/>
    <property type="project" value="InterPro"/>
</dbReference>
<dbReference type="STRING" id="1075417.SAMN05421823_10914"/>
<dbReference type="AlphaFoldDB" id="A0A1G9NXC2"/>
<dbReference type="Gene3D" id="3.30.565.10">
    <property type="entry name" value="Histidine kinase-like ATPase, C-terminal domain"/>
    <property type="match status" value="1"/>
</dbReference>
<dbReference type="InterPro" id="IPR013655">
    <property type="entry name" value="PAS_fold_3"/>
</dbReference>
<dbReference type="InterPro" id="IPR001610">
    <property type="entry name" value="PAC"/>
</dbReference>
<evidence type="ECO:0000256" key="11">
    <source>
        <dbReference type="ARBA" id="ARBA00023136"/>
    </source>
</evidence>
<dbReference type="InterPro" id="IPR001789">
    <property type="entry name" value="Sig_transdc_resp-reg_receiver"/>
</dbReference>
<evidence type="ECO:0000313" key="18">
    <source>
        <dbReference type="Proteomes" id="UP000198510"/>
    </source>
</evidence>
<dbReference type="SUPFAM" id="SSF52172">
    <property type="entry name" value="CheY-like"/>
    <property type="match status" value="1"/>
</dbReference>
<evidence type="ECO:0000256" key="3">
    <source>
        <dbReference type="ARBA" id="ARBA00012438"/>
    </source>
</evidence>
<evidence type="ECO:0000256" key="4">
    <source>
        <dbReference type="ARBA" id="ARBA00022475"/>
    </source>
</evidence>
<dbReference type="PANTHER" id="PTHR45339">
    <property type="entry name" value="HYBRID SIGNAL TRANSDUCTION HISTIDINE KINASE J"/>
    <property type="match status" value="1"/>
</dbReference>
<dbReference type="CDD" id="cd16922">
    <property type="entry name" value="HATPase_EvgS-ArcB-TorS-like"/>
    <property type="match status" value="1"/>
</dbReference>
<evidence type="ECO:0000256" key="1">
    <source>
        <dbReference type="ARBA" id="ARBA00000085"/>
    </source>
</evidence>
<sequence>MLVGLGAWFLYQHHQRRCREQYYRWLDQLPSTLIAFSATQEPFFSNQKAKRLLANYQIDLDELPALLHLSQDIQLPRSVGSWAAVWQQLQTPTAGCQWYVIQKDRRDPVHLSRSPLPDFAGGGWLLTLTGMEEEEVIQRQLLDDQRFIEAVLNNTPDMLHVYDLSLGRNIYLSKQFTDFVGYTDAEVEAMGGLPLSTLVHPEDLPAFTSRRQEWRELEENQIRTTEFRVRHRDGNYRWLRSREMVFRRDPKGKPTQILGITQDITSFREVQERLLHHEHLFRLISENTHDVIGLHDSEGRYTFVTPSAQELLGQSAESLVGHFPQRYIHPEEFELFCQGLERALTHPEEPVHLEYRVRYSDSQYKWMDTTLRAIRDENGSLTGLQSISRNSDERKSHEQHLHKALSRTSTLLRHVRAGVLAEDEEGRIVLLNETFVRMWELPGDEKDYVGASATALIRQAEHRLLADHSPIRQVLEEPPTQHAVRLETHAGRLLEMACIPVQRDNELYGRLWQVRDITDDERTHAELIQAKEAAERSVLAKDQFLSTMSHELRTPLNGVIGITNLLLAEEGLTGKQQARLKTLKFSADNLLALINDILDFNKIEAGHIKLEEIDFDLKAILTGLREQFLPRAEEKSLQLLVHYDKNLPSVLKGDPTRLTQILNNLVGNALKFTPEGSVTVRAALESLQPDEVHIQFSVKDTGIGIPEDRQQQIFERFMQADRSTTRRFGGTGLGLAITKRLIELQNSAIHVNSAPSLGSEFSFSLRFGIGQNLPEERPLSLSQSLEGIRVLLVEDNEVNQLVAGDMLRNWGVSFDIAPNGAVAVERAHATSYDLILMDLQMEVMDGWQATSLIRNSADQRVAKTPIVALTAATPSELTERTQTYGFTDLIGKPFQPKELHRVIRRHSRNRAYQLAMQPELPLSYPSSTRPAILDMAIPDRFPRLEATAQEESYRQQLTEMICRSLREFADEYAAALRHEDMKALRSAIHKQKTTLHLIDDAGLQHLVAQGPQLLESSHKRHDIAAHIAQIQARTAALAESLSRRIKVLV</sequence>
<dbReference type="EMBL" id="FNFO01000009">
    <property type="protein sequence ID" value="SDL91282.1"/>
    <property type="molecule type" value="Genomic_DNA"/>
</dbReference>
<feature type="domain" description="PAC" evidence="16">
    <location>
        <begin position="223"/>
        <end position="276"/>
    </location>
</feature>
<evidence type="ECO:0000256" key="6">
    <source>
        <dbReference type="ARBA" id="ARBA00022692"/>
    </source>
</evidence>
<keyword evidence="4" id="KW-1003">Cell membrane</keyword>
<dbReference type="NCBIfam" id="TIGR00229">
    <property type="entry name" value="sensory_box"/>
    <property type="match status" value="2"/>
</dbReference>
<evidence type="ECO:0000256" key="10">
    <source>
        <dbReference type="ARBA" id="ARBA00023012"/>
    </source>
</evidence>
<keyword evidence="5 12" id="KW-0597">Phosphoprotein</keyword>
<feature type="modified residue" description="4-aspartylphosphate" evidence="12">
    <location>
        <position position="838"/>
    </location>
</feature>
<evidence type="ECO:0000313" key="17">
    <source>
        <dbReference type="EMBL" id="SDL91282.1"/>
    </source>
</evidence>
<dbReference type="SMART" id="SM00387">
    <property type="entry name" value="HATPase_c"/>
    <property type="match status" value="1"/>
</dbReference>
<dbReference type="InterPro" id="IPR005467">
    <property type="entry name" value="His_kinase_dom"/>
</dbReference>
<comment type="catalytic activity">
    <reaction evidence="1">
        <text>ATP + protein L-histidine = ADP + protein N-phospho-L-histidine.</text>
        <dbReference type="EC" id="2.7.13.3"/>
    </reaction>
</comment>
<evidence type="ECO:0000259" key="15">
    <source>
        <dbReference type="PROSITE" id="PS50112"/>
    </source>
</evidence>
<dbReference type="Pfam" id="PF13426">
    <property type="entry name" value="PAS_9"/>
    <property type="match status" value="1"/>
</dbReference>
<dbReference type="Pfam" id="PF00512">
    <property type="entry name" value="HisKA"/>
    <property type="match status" value="1"/>
</dbReference>
<evidence type="ECO:0000256" key="2">
    <source>
        <dbReference type="ARBA" id="ARBA00004651"/>
    </source>
</evidence>
<keyword evidence="9" id="KW-1133">Transmembrane helix</keyword>
<dbReference type="InterPro" id="IPR004358">
    <property type="entry name" value="Sig_transdc_His_kin-like_C"/>
</dbReference>
<dbReference type="GO" id="GO:0005886">
    <property type="term" value="C:plasma membrane"/>
    <property type="evidence" value="ECO:0007669"/>
    <property type="project" value="UniProtKB-SubCell"/>
</dbReference>
<dbReference type="Gene3D" id="3.30.450.20">
    <property type="entry name" value="PAS domain"/>
    <property type="match status" value="3"/>
</dbReference>
<dbReference type="CDD" id="cd17546">
    <property type="entry name" value="REC_hyHK_CKI1_RcsC-like"/>
    <property type="match status" value="1"/>
</dbReference>
<dbReference type="SUPFAM" id="SSF47226">
    <property type="entry name" value="Histidine-containing phosphotransfer domain, HPT domain"/>
    <property type="match status" value="1"/>
</dbReference>
<dbReference type="PRINTS" id="PR00344">
    <property type="entry name" value="BCTRLSENSOR"/>
</dbReference>
<evidence type="ECO:0000259" key="14">
    <source>
        <dbReference type="PROSITE" id="PS50110"/>
    </source>
</evidence>
<dbReference type="SMART" id="SM00091">
    <property type="entry name" value="PAS"/>
    <property type="match status" value="4"/>
</dbReference>
<dbReference type="InterPro" id="IPR036641">
    <property type="entry name" value="HPT_dom_sf"/>
</dbReference>
<dbReference type="PROSITE" id="PS50110">
    <property type="entry name" value="RESPONSE_REGULATORY"/>
    <property type="match status" value="1"/>
</dbReference>
<keyword evidence="7" id="KW-0547">Nucleotide-binding</keyword>
<dbReference type="CDD" id="cd00082">
    <property type="entry name" value="HisKA"/>
    <property type="match status" value="1"/>
</dbReference>
<keyword evidence="8" id="KW-0067">ATP-binding</keyword>
<dbReference type="FunFam" id="3.30.565.10:FF:000010">
    <property type="entry name" value="Sensor histidine kinase RcsC"/>
    <property type="match status" value="1"/>
</dbReference>
<dbReference type="SUPFAM" id="SSF47384">
    <property type="entry name" value="Homodimeric domain of signal transducing histidine kinase"/>
    <property type="match status" value="1"/>
</dbReference>
<dbReference type="GO" id="GO:0005524">
    <property type="term" value="F:ATP binding"/>
    <property type="evidence" value="ECO:0007669"/>
    <property type="project" value="UniProtKB-KW"/>
</dbReference>
<dbReference type="InterPro" id="IPR036890">
    <property type="entry name" value="HATPase_C_sf"/>
</dbReference>
<dbReference type="SMART" id="SM00448">
    <property type="entry name" value="REC"/>
    <property type="match status" value="1"/>
</dbReference>
<dbReference type="PROSITE" id="PS50113">
    <property type="entry name" value="PAC"/>
    <property type="match status" value="2"/>
</dbReference>
<protein>
    <recommendedName>
        <fullName evidence="3">histidine kinase</fullName>
        <ecNumber evidence="3">2.7.13.3</ecNumber>
    </recommendedName>
</protein>
<dbReference type="CDD" id="cd00130">
    <property type="entry name" value="PAS"/>
    <property type="match status" value="2"/>
</dbReference>
<dbReference type="PANTHER" id="PTHR45339:SF1">
    <property type="entry name" value="HYBRID SIGNAL TRANSDUCTION HISTIDINE KINASE J"/>
    <property type="match status" value="1"/>
</dbReference>
<dbReference type="Gene3D" id="1.10.287.130">
    <property type="match status" value="1"/>
</dbReference>
<dbReference type="Pfam" id="PF02518">
    <property type="entry name" value="HATPase_c"/>
    <property type="match status" value="1"/>
</dbReference>
<evidence type="ECO:0000256" key="7">
    <source>
        <dbReference type="ARBA" id="ARBA00022741"/>
    </source>
</evidence>
<dbReference type="EC" id="2.7.13.3" evidence="3"/>
<reference evidence="17 18" key="1">
    <citation type="submission" date="2016-10" db="EMBL/GenBank/DDBJ databases">
        <authorList>
            <person name="de Groot N.N."/>
        </authorList>
    </citation>
    <scope>NUCLEOTIDE SEQUENCE [LARGE SCALE GENOMIC DNA]</scope>
    <source>
        <strain evidence="17 18">DSM 25186</strain>
    </source>
</reference>
<feature type="domain" description="PAS" evidence="15">
    <location>
        <begin position="277"/>
        <end position="347"/>
    </location>
</feature>
<dbReference type="SMART" id="SM00086">
    <property type="entry name" value="PAC"/>
    <property type="match status" value="2"/>
</dbReference>
<evidence type="ECO:0000259" key="13">
    <source>
        <dbReference type="PROSITE" id="PS50109"/>
    </source>
</evidence>
<evidence type="ECO:0000259" key="16">
    <source>
        <dbReference type="PROSITE" id="PS50113"/>
    </source>
</evidence>
<dbReference type="SUPFAM" id="SSF55874">
    <property type="entry name" value="ATPase domain of HSP90 chaperone/DNA topoisomerase II/histidine kinase"/>
    <property type="match status" value="1"/>
</dbReference>
<gene>
    <name evidence="17" type="ORF">SAMN05421823_10914</name>
</gene>
<dbReference type="Gene3D" id="3.40.50.2300">
    <property type="match status" value="1"/>
</dbReference>
<dbReference type="PROSITE" id="PS50112">
    <property type="entry name" value="PAS"/>
    <property type="match status" value="2"/>
</dbReference>
<dbReference type="Proteomes" id="UP000198510">
    <property type="component" value="Unassembled WGS sequence"/>
</dbReference>
<feature type="domain" description="PAC" evidence="16">
    <location>
        <begin position="351"/>
        <end position="403"/>
    </location>
</feature>
<feature type="domain" description="PAS" evidence="15">
    <location>
        <begin position="144"/>
        <end position="203"/>
    </location>
</feature>
<dbReference type="SUPFAM" id="SSF55785">
    <property type="entry name" value="PYP-like sensor domain (PAS domain)"/>
    <property type="match status" value="3"/>
</dbReference>
<keyword evidence="18" id="KW-1185">Reference proteome</keyword>
<organism evidence="17 18">
    <name type="scientific">Catalinimonas alkaloidigena</name>
    <dbReference type="NCBI Taxonomy" id="1075417"/>
    <lineage>
        <taxon>Bacteria</taxon>
        <taxon>Pseudomonadati</taxon>
        <taxon>Bacteroidota</taxon>
        <taxon>Cytophagia</taxon>
        <taxon>Cytophagales</taxon>
        <taxon>Catalimonadaceae</taxon>
        <taxon>Catalinimonas</taxon>
    </lineage>
</organism>
<dbReference type="InterPro" id="IPR000014">
    <property type="entry name" value="PAS"/>
</dbReference>
<dbReference type="InterPro" id="IPR003661">
    <property type="entry name" value="HisK_dim/P_dom"/>
</dbReference>
<dbReference type="InterPro" id="IPR000700">
    <property type="entry name" value="PAS-assoc_C"/>
</dbReference>
<dbReference type="InterPro" id="IPR035965">
    <property type="entry name" value="PAS-like_dom_sf"/>
</dbReference>
<name>A0A1G9NXC2_9BACT</name>
<evidence type="ECO:0000256" key="5">
    <source>
        <dbReference type="ARBA" id="ARBA00022553"/>
    </source>
</evidence>
<dbReference type="PROSITE" id="PS50109">
    <property type="entry name" value="HIS_KIN"/>
    <property type="match status" value="1"/>
</dbReference>
<dbReference type="InterPro" id="IPR011006">
    <property type="entry name" value="CheY-like_superfamily"/>
</dbReference>
<feature type="domain" description="Histidine kinase" evidence="13">
    <location>
        <begin position="547"/>
        <end position="769"/>
    </location>
</feature>
<accession>A0A1G9NXC2</accession>
<comment type="subcellular location">
    <subcellularLocation>
        <location evidence="2">Cell membrane</location>
        <topology evidence="2">Multi-pass membrane protein</topology>
    </subcellularLocation>
</comment>
<evidence type="ECO:0000256" key="9">
    <source>
        <dbReference type="ARBA" id="ARBA00022989"/>
    </source>
</evidence>
<evidence type="ECO:0000256" key="12">
    <source>
        <dbReference type="PROSITE-ProRule" id="PRU00169"/>
    </source>
</evidence>